<dbReference type="InterPro" id="IPR009061">
    <property type="entry name" value="DNA-bd_dom_put_sf"/>
</dbReference>
<dbReference type="AlphaFoldDB" id="A0A6H9WB62"/>
<dbReference type="Proteomes" id="UP000431744">
    <property type="component" value="Unassembled WGS sequence"/>
</dbReference>
<dbReference type="RefSeq" id="WP_158029683.1">
    <property type="nucleotide sequence ID" value="NZ_BMHG01000001.1"/>
</dbReference>
<organism evidence="1 2">
    <name type="scientific">Pseudoclavibacter endophyticus</name>
    <dbReference type="NCBI Taxonomy" id="1778590"/>
    <lineage>
        <taxon>Bacteria</taxon>
        <taxon>Bacillati</taxon>
        <taxon>Actinomycetota</taxon>
        <taxon>Actinomycetes</taxon>
        <taxon>Micrococcales</taxon>
        <taxon>Microbacteriaceae</taxon>
        <taxon>Pseudoclavibacter</taxon>
    </lineage>
</organism>
<dbReference type="SUPFAM" id="SSF46955">
    <property type="entry name" value="Putative DNA-binding domain"/>
    <property type="match status" value="1"/>
</dbReference>
<sequence>MNHDQDATPAANTARNTPVKFDRYIGPRALAERIERSEKTLRNWRSEGNGPPWYKREGVIMYDLDEVTNWLTERGHAG</sequence>
<name>A0A6H9WB62_9MICO</name>
<dbReference type="EMBL" id="WBJY01000003">
    <property type="protein sequence ID" value="KAB1647790.1"/>
    <property type="molecule type" value="Genomic_DNA"/>
</dbReference>
<proteinExistence type="predicted"/>
<accession>A0A6H9WB62</accession>
<gene>
    <name evidence="1" type="ORF">F8O04_12250</name>
</gene>
<protein>
    <recommendedName>
        <fullName evidence="3">Helix-turn-helix domain-containing protein</fullName>
    </recommendedName>
</protein>
<evidence type="ECO:0000313" key="2">
    <source>
        <dbReference type="Proteomes" id="UP000431744"/>
    </source>
</evidence>
<reference evidence="1 2" key="1">
    <citation type="submission" date="2019-09" db="EMBL/GenBank/DDBJ databases">
        <title>Phylogeny of genus Pseudoclavibacter and closely related genus.</title>
        <authorList>
            <person name="Li Y."/>
        </authorList>
    </citation>
    <scope>NUCLEOTIDE SEQUENCE [LARGE SCALE GENOMIC DNA]</scope>
    <source>
        <strain evidence="1 2">EGI 60007</strain>
    </source>
</reference>
<dbReference type="OrthoDB" id="5524782at2"/>
<dbReference type="InterPro" id="IPR036388">
    <property type="entry name" value="WH-like_DNA-bd_sf"/>
</dbReference>
<evidence type="ECO:0000313" key="1">
    <source>
        <dbReference type="EMBL" id="KAB1647790.1"/>
    </source>
</evidence>
<evidence type="ECO:0008006" key="3">
    <source>
        <dbReference type="Google" id="ProtNLM"/>
    </source>
</evidence>
<comment type="caution">
    <text evidence="1">The sequence shown here is derived from an EMBL/GenBank/DDBJ whole genome shotgun (WGS) entry which is preliminary data.</text>
</comment>
<dbReference type="Gene3D" id="1.10.10.10">
    <property type="entry name" value="Winged helix-like DNA-binding domain superfamily/Winged helix DNA-binding domain"/>
    <property type="match status" value="1"/>
</dbReference>
<keyword evidence="2" id="KW-1185">Reference proteome</keyword>